<organism evidence="2 3">
    <name type="scientific">Apodospora peruviana</name>
    <dbReference type="NCBI Taxonomy" id="516989"/>
    <lineage>
        <taxon>Eukaryota</taxon>
        <taxon>Fungi</taxon>
        <taxon>Dikarya</taxon>
        <taxon>Ascomycota</taxon>
        <taxon>Pezizomycotina</taxon>
        <taxon>Sordariomycetes</taxon>
        <taxon>Sordariomycetidae</taxon>
        <taxon>Sordariales</taxon>
        <taxon>Lasiosphaeriaceae</taxon>
        <taxon>Apodospora</taxon>
    </lineage>
</organism>
<dbReference type="Pfam" id="PF23397">
    <property type="entry name" value="DUF7104"/>
    <property type="match status" value="1"/>
</dbReference>
<dbReference type="Proteomes" id="UP001283341">
    <property type="component" value="Unassembled WGS sequence"/>
</dbReference>
<name>A0AAE0MEZ8_9PEZI</name>
<reference evidence="2" key="2">
    <citation type="submission" date="2023-06" db="EMBL/GenBank/DDBJ databases">
        <authorList>
            <consortium name="Lawrence Berkeley National Laboratory"/>
            <person name="Haridas S."/>
            <person name="Hensen N."/>
            <person name="Bonometti L."/>
            <person name="Westerberg I."/>
            <person name="Brannstrom I.O."/>
            <person name="Guillou S."/>
            <person name="Cros-Aarteil S."/>
            <person name="Calhoun S."/>
            <person name="Kuo A."/>
            <person name="Mondo S."/>
            <person name="Pangilinan J."/>
            <person name="Riley R."/>
            <person name="Labutti K."/>
            <person name="Andreopoulos B."/>
            <person name="Lipzen A."/>
            <person name="Chen C."/>
            <person name="Yanf M."/>
            <person name="Daum C."/>
            <person name="Ng V."/>
            <person name="Clum A."/>
            <person name="Steindorff A."/>
            <person name="Ohm R."/>
            <person name="Martin F."/>
            <person name="Silar P."/>
            <person name="Natvig D."/>
            <person name="Lalanne C."/>
            <person name="Gautier V."/>
            <person name="Ament-Velasquez S.L."/>
            <person name="Kruys A."/>
            <person name="Hutchinson M.I."/>
            <person name="Powell A.J."/>
            <person name="Barry K."/>
            <person name="Miller A.N."/>
            <person name="Grigoriev I.V."/>
            <person name="Debuchy R."/>
            <person name="Gladieux P."/>
            <person name="Thoren M.H."/>
            <person name="Johannesson H."/>
        </authorList>
    </citation>
    <scope>NUCLEOTIDE SEQUENCE</scope>
    <source>
        <strain evidence="2">CBS 118394</strain>
    </source>
</reference>
<evidence type="ECO:0000259" key="1">
    <source>
        <dbReference type="Pfam" id="PF06985"/>
    </source>
</evidence>
<reference evidence="2" key="1">
    <citation type="journal article" date="2023" name="Mol. Phylogenet. Evol.">
        <title>Genome-scale phylogeny and comparative genomics of the fungal order Sordariales.</title>
        <authorList>
            <person name="Hensen N."/>
            <person name="Bonometti L."/>
            <person name="Westerberg I."/>
            <person name="Brannstrom I.O."/>
            <person name="Guillou S."/>
            <person name="Cros-Aarteil S."/>
            <person name="Calhoun S."/>
            <person name="Haridas S."/>
            <person name="Kuo A."/>
            <person name="Mondo S."/>
            <person name="Pangilinan J."/>
            <person name="Riley R."/>
            <person name="LaButti K."/>
            <person name="Andreopoulos B."/>
            <person name="Lipzen A."/>
            <person name="Chen C."/>
            <person name="Yan M."/>
            <person name="Daum C."/>
            <person name="Ng V."/>
            <person name="Clum A."/>
            <person name="Steindorff A."/>
            <person name="Ohm R.A."/>
            <person name="Martin F."/>
            <person name="Silar P."/>
            <person name="Natvig D.O."/>
            <person name="Lalanne C."/>
            <person name="Gautier V."/>
            <person name="Ament-Velasquez S.L."/>
            <person name="Kruys A."/>
            <person name="Hutchinson M.I."/>
            <person name="Powell A.J."/>
            <person name="Barry K."/>
            <person name="Miller A.N."/>
            <person name="Grigoriev I.V."/>
            <person name="Debuchy R."/>
            <person name="Gladieux P."/>
            <person name="Hiltunen Thoren M."/>
            <person name="Johannesson H."/>
        </authorList>
    </citation>
    <scope>NUCLEOTIDE SEQUENCE</scope>
    <source>
        <strain evidence="2">CBS 118394</strain>
    </source>
</reference>
<dbReference type="InterPro" id="IPR010730">
    <property type="entry name" value="HET"/>
</dbReference>
<sequence>MPRYAYRRLQGNRIRLIRLLPHLQPDGPLRCDLIECPLPDNPSESKACLYEALSYVWGSSAEDDKQLLYVDEEGQGYQTTLTITANLHEALLQLRDHHLGRILWIDAVCINQEDTEERNYQVAMMARIYAAASRVVVWLGPGQSTTTAGGSMSTRGEPAFTALREASIRVAILNYHSDPEDEMRWRKDDNEAAAILELFKLSWFKRIWVLQEVAAARHIALMRGSSVIDGHVFALGAKAFQGSPRPPSRSIEMALSAADLMKNALFQPPSSRLSTGGANSSGDRFTLNIKSLAQLLDIFHTREASDPRDKVYALLGMCSDDLVGSGLMPDYNIKWPTLAGRLIKFLLGGTVVCLSDDGGRITVLVGKGYILGQVTEVTRVDGPEGGVYALKYGEEGPWGVQTCYAEAPVCPVMEGDLVCILEGADLPMVVRVCWDFVSVVKIRIDPGLRFTDSLTQRDRNLRRNRPLDLLLVWDWCRPARKETSEFEHIGVGPLAEQSDVVALECSAGGLTRLRNITVVLWEAERYTEGEETMNEAVRLYKEKTGEEALEDVVAVGQIFEGSLHHQTIAAFSWLRTFVGKRGYKWDDEVIESAVKMAKDPLLGQFIGSKNEKQSVVVGEYALKRANTDTWEGRILADIIVDWRDIRFGDEALVWMLEPDAAKTIRRLLDSGLLRFDDMAKAVARLSTEDKWNSLELLFHEQGDFHISEDILAAAAANKWWGDQMMTRLLLHQGAKERITGSVLVSAAKNRLTGSRICRILKDALVTDLTITEEVVVTAARFANADLMDLLLGKTLTETPVPVTEAVTVAAVQGGSLELMQALFRSRGESLPITESVAVTAVQWEDVKMFELLFEQRGPKLPVTETVLVEALITKRSPQITDLLRKHVGEDVDSFERRRYDEISSWPNNWASIGMEYPVPWEYASTGRNEGKNLDYSYPSYM</sequence>
<keyword evidence="3" id="KW-1185">Reference proteome</keyword>
<dbReference type="PANTHER" id="PTHR24148:SF78">
    <property type="entry name" value="HETEROKARYON INCOMPATIBILITY DOMAIN-CONTAINING PROTEIN"/>
    <property type="match status" value="1"/>
</dbReference>
<protein>
    <submittedName>
        <fullName evidence="2">Heterokaryon incompatibility protein-domain-containing protein</fullName>
    </submittedName>
</protein>
<evidence type="ECO:0000313" key="3">
    <source>
        <dbReference type="Proteomes" id="UP001283341"/>
    </source>
</evidence>
<proteinExistence type="predicted"/>
<dbReference type="InterPro" id="IPR055530">
    <property type="entry name" value="DUF7104"/>
</dbReference>
<gene>
    <name evidence="2" type="ORF">B0H66DRAFT_43138</name>
</gene>
<feature type="domain" description="Heterokaryon incompatibility" evidence="1">
    <location>
        <begin position="50"/>
        <end position="212"/>
    </location>
</feature>
<dbReference type="AlphaFoldDB" id="A0AAE0MEZ8"/>
<comment type="caution">
    <text evidence="2">The sequence shown here is derived from an EMBL/GenBank/DDBJ whole genome shotgun (WGS) entry which is preliminary data.</text>
</comment>
<dbReference type="EMBL" id="JAUEDM010000001">
    <property type="protein sequence ID" value="KAK3330017.1"/>
    <property type="molecule type" value="Genomic_DNA"/>
</dbReference>
<dbReference type="InterPro" id="IPR052895">
    <property type="entry name" value="HetReg/Transcr_Mod"/>
</dbReference>
<accession>A0AAE0MEZ8</accession>
<dbReference type="Pfam" id="PF06985">
    <property type="entry name" value="HET"/>
    <property type="match status" value="1"/>
</dbReference>
<dbReference type="SUPFAM" id="SSF140860">
    <property type="entry name" value="Pseudo ankyrin repeat-like"/>
    <property type="match status" value="1"/>
</dbReference>
<dbReference type="PANTHER" id="PTHR24148">
    <property type="entry name" value="ANKYRIN REPEAT DOMAIN-CONTAINING PROTEIN 39 HOMOLOG-RELATED"/>
    <property type="match status" value="1"/>
</dbReference>
<evidence type="ECO:0000313" key="2">
    <source>
        <dbReference type="EMBL" id="KAK3330017.1"/>
    </source>
</evidence>